<dbReference type="EMBL" id="VIOS01000146">
    <property type="protein sequence ID" value="TQP08419.1"/>
    <property type="molecule type" value="Genomic_DNA"/>
</dbReference>
<dbReference type="Proteomes" id="UP000323583">
    <property type="component" value="Unassembled WGS sequence"/>
</dbReference>
<proteinExistence type="predicted"/>
<reference evidence="2 4" key="1">
    <citation type="submission" date="2019-06" db="EMBL/GenBank/DDBJ databases">
        <title>Vibrio cholerae phylogeny based on whole-genome sequencing reveals genetic diversity and population strucutre.</title>
        <authorList>
            <person name="Zhiqiu Y."/>
            <person name="Bin L."/>
            <person name="Lingyan J."/>
        </authorList>
    </citation>
    <scope>NUCLEOTIDE SEQUENCE [LARGE SCALE GENOMIC DNA]</scope>
    <source>
        <strain evidence="2 4">N2768</strain>
    </source>
</reference>
<evidence type="ECO:0000313" key="2">
    <source>
        <dbReference type="EMBL" id="TXY92550.1"/>
    </source>
</evidence>
<organism evidence="1 3">
    <name type="scientific">Vibrio cholerae</name>
    <dbReference type="NCBI Taxonomy" id="666"/>
    <lineage>
        <taxon>Bacteria</taxon>
        <taxon>Pseudomonadati</taxon>
        <taxon>Pseudomonadota</taxon>
        <taxon>Gammaproteobacteria</taxon>
        <taxon>Vibrionales</taxon>
        <taxon>Vibrionaceae</taxon>
        <taxon>Vibrio</taxon>
    </lineage>
</organism>
<evidence type="ECO:0008006" key="5">
    <source>
        <dbReference type="Google" id="ProtNLM"/>
    </source>
</evidence>
<name>A0A544DN64_VIBCL</name>
<dbReference type="RefSeq" id="WP_000019805.1">
    <property type="nucleotide sequence ID" value="NZ_CBCSBK010000017.1"/>
</dbReference>
<dbReference type="AlphaFoldDB" id="A0A544DN64"/>
<dbReference type="Proteomes" id="UP000319979">
    <property type="component" value="Unassembled WGS sequence"/>
</dbReference>
<dbReference type="EMBL" id="VSGZ01000032">
    <property type="protein sequence ID" value="TXY92550.1"/>
    <property type="molecule type" value="Genomic_DNA"/>
</dbReference>
<accession>A0A544DN64</accession>
<reference evidence="1 3" key="2">
    <citation type="submission" date="2019-07" db="EMBL/GenBank/DDBJ databases">
        <title>Phenotypic and genotypic antimicrobial resistance traits of Vibrio cholerae non-O1/non-O139 isolated from a large Austrian lake frequently associated with cases of infection.</title>
        <authorList>
            <person name="Lepuschitz S."/>
            <person name="Baron S."/>
            <person name="Larvor E."/>
            <person name="Granier S."/>
            <person name="Pretzer C."/>
            <person name="Mach R.L."/>
            <person name="Farnleitner A.H."/>
            <person name="Ruppitsch W."/>
            <person name="Pleininger S."/>
            <person name="Indra A."/>
            <person name="Kirschner A.K.T."/>
        </authorList>
    </citation>
    <scope>NUCLEOTIDE SEQUENCE [LARGE SCALE GENOMIC DNA]</scope>
    <source>
        <strain evidence="1 3">A12JL36W90</strain>
    </source>
</reference>
<sequence>MSHSQKINAFMHKLLIENEMDNFSLVEIKDALLDIEEFASTGQDAHKFVYRQVWGLEKKGWLNAEGIGREKRYMQTDLFKGLKFATRSMPVTINRVADVPTVQQGKYNILINERNECEGELEIILGEIEEYRSLNQRFPELTLQITPLLKNARERSALLLGKINVLTNVLNSLNENGY</sequence>
<evidence type="ECO:0000313" key="3">
    <source>
        <dbReference type="Proteomes" id="UP000319979"/>
    </source>
</evidence>
<evidence type="ECO:0000313" key="1">
    <source>
        <dbReference type="EMBL" id="TQP08419.1"/>
    </source>
</evidence>
<protein>
    <recommendedName>
        <fullName evidence="5">Transcriptional regulator VspR</fullName>
    </recommendedName>
</protein>
<evidence type="ECO:0000313" key="4">
    <source>
        <dbReference type="Proteomes" id="UP000323583"/>
    </source>
</evidence>
<comment type="caution">
    <text evidence="1">The sequence shown here is derived from an EMBL/GenBank/DDBJ whole genome shotgun (WGS) entry which is preliminary data.</text>
</comment>
<gene>
    <name evidence="1" type="ORF">FLM02_18910</name>
    <name evidence="2" type="ORF">FXE67_06775</name>
</gene>